<reference evidence="11" key="1">
    <citation type="journal article" date="2014" name="Int. J. Syst. Evol. Microbiol.">
        <title>Complete genome sequence of Corynebacterium casei LMG S-19264T (=DSM 44701T), isolated from a smear-ripened cheese.</title>
        <authorList>
            <consortium name="US DOE Joint Genome Institute (JGI-PGF)"/>
            <person name="Walter F."/>
            <person name="Albersmeier A."/>
            <person name="Kalinowski J."/>
            <person name="Ruckert C."/>
        </authorList>
    </citation>
    <scope>NUCLEOTIDE SEQUENCE</scope>
    <source>
        <strain evidence="11">CCM 8711</strain>
    </source>
</reference>
<dbReference type="InterPro" id="IPR017853">
    <property type="entry name" value="GH"/>
</dbReference>
<dbReference type="GO" id="GO:0004560">
    <property type="term" value="F:alpha-L-fucosidase activity"/>
    <property type="evidence" value="ECO:0007669"/>
    <property type="project" value="InterPro"/>
</dbReference>
<accession>A0A917JCQ3</accession>
<dbReference type="InterPro" id="IPR016286">
    <property type="entry name" value="FUC_metazoa-typ"/>
</dbReference>
<keyword evidence="5" id="KW-0378">Hydrolase</keyword>
<evidence type="ECO:0000313" key="11">
    <source>
        <dbReference type="EMBL" id="GGI51686.1"/>
    </source>
</evidence>
<evidence type="ECO:0000256" key="4">
    <source>
        <dbReference type="ARBA" id="ARBA00022729"/>
    </source>
</evidence>
<dbReference type="Gene3D" id="3.20.20.80">
    <property type="entry name" value="Glycosidases"/>
    <property type="match status" value="1"/>
</dbReference>
<evidence type="ECO:0000256" key="2">
    <source>
        <dbReference type="ARBA" id="ARBA00007951"/>
    </source>
</evidence>
<dbReference type="PANTHER" id="PTHR10030:SF37">
    <property type="entry name" value="ALPHA-L-FUCOSIDASE-RELATED"/>
    <property type="match status" value="1"/>
</dbReference>
<dbReference type="InterPro" id="IPR000933">
    <property type="entry name" value="Glyco_hydro_29"/>
</dbReference>
<evidence type="ECO:0000259" key="10">
    <source>
        <dbReference type="Pfam" id="PF16757"/>
    </source>
</evidence>
<keyword evidence="6" id="KW-0326">Glycosidase</keyword>
<gene>
    <name evidence="11" type="ORF">GCM10011425_28980</name>
</gene>
<dbReference type="PANTHER" id="PTHR10030">
    <property type="entry name" value="ALPHA-L-FUCOSIDASE"/>
    <property type="match status" value="1"/>
</dbReference>
<evidence type="ECO:0000259" key="9">
    <source>
        <dbReference type="Pfam" id="PF01120"/>
    </source>
</evidence>
<keyword evidence="4 8" id="KW-0732">Signal</keyword>
<dbReference type="SMART" id="SM00812">
    <property type="entry name" value="Alpha_L_fucos"/>
    <property type="match status" value="1"/>
</dbReference>
<evidence type="ECO:0000256" key="6">
    <source>
        <dbReference type="ARBA" id="ARBA00023295"/>
    </source>
</evidence>
<dbReference type="GO" id="GO:0006004">
    <property type="term" value="P:fucose metabolic process"/>
    <property type="evidence" value="ECO:0007669"/>
    <property type="project" value="InterPro"/>
</dbReference>
<evidence type="ECO:0000256" key="7">
    <source>
        <dbReference type="PIRSR" id="PIRSR001092-1"/>
    </source>
</evidence>
<evidence type="ECO:0000313" key="12">
    <source>
        <dbReference type="Proteomes" id="UP000662074"/>
    </source>
</evidence>
<comment type="caution">
    <text evidence="11">The sequence shown here is derived from an EMBL/GenBank/DDBJ whole genome shotgun (WGS) entry which is preliminary data.</text>
</comment>
<dbReference type="Pfam" id="PF01120">
    <property type="entry name" value="Alpha_L_fucos"/>
    <property type="match status" value="1"/>
</dbReference>
<evidence type="ECO:0000256" key="1">
    <source>
        <dbReference type="ARBA" id="ARBA00004071"/>
    </source>
</evidence>
<keyword evidence="12" id="KW-1185">Reference proteome</keyword>
<dbReference type="EC" id="3.2.1.51" evidence="3"/>
<dbReference type="GO" id="GO:0005764">
    <property type="term" value="C:lysosome"/>
    <property type="evidence" value="ECO:0007669"/>
    <property type="project" value="TreeGrafter"/>
</dbReference>
<reference evidence="11" key="2">
    <citation type="submission" date="2020-09" db="EMBL/GenBank/DDBJ databases">
        <authorList>
            <person name="Sun Q."/>
            <person name="Sedlacek I."/>
        </authorList>
    </citation>
    <scope>NUCLEOTIDE SEQUENCE</scope>
    <source>
        <strain evidence="11">CCM 8711</strain>
    </source>
</reference>
<dbReference type="RefSeq" id="WP_377171065.1">
    <property type="nucleotide sequence ID" value="NZ_CBCSDW010000005.1"/>
</dbReference>
<organism evidence="11 12">
    <name type="scientific">Mucilaginibacter galii</name>
    <dbReference type="NCBI Taxonomy" id="2005073"/>
    <lineage>
        <taxon>Bacteria</taxon>
        <taxon>Pseudomonadati</taxon>
        <taxon>Bacteroidota</taxon>
        <taxon>Sphingobacteriia</taxon>
        <taxon>Sphingobacteriales</taxon>
        <taxon>Sphingobacteriaceae</taxon>
        <taxon>Mucilaginibacter</taxon>
    </lineage>
</organism>
<sequence length="488" mass="56139">MFSSMTSGTKLSLTVMLIYALAFNVQAQVHEVSKKYQAPIDVLVQKKLANWQDLKFGLFMHWGTYSQWGVVESWSICPEDEGWTQRKGPYGANYNEYKQAYENLPKTFNPQKFNPEKWVKAANDAGMKYMVFTTKHHDGFAMFDTKQTDYKITDPQTAFASNPRANVTKEIFNAFRKQNFLIGAYFSKPDWHSPYYWWPYFPPKDRNVNYNPAKYPEKWNQFKEFTYNQIQELMTGYGGVDILWLDGGWVRPRKTIDTTIVWQRDIKFNQDIDMPKIAAMARQNQPGLIIVDRTVAGPYENYTTPEQEVPTQPLDHPWESCITMGNSWSYVPGDHYKSTKEIVQLLIKIVSRGGNLLMNIGPGPEGDWDPEAYKRLEGIGKWIKINGEGIYGSRSIAPYSDNNIYFTQSKNRKAIYAYLLSDTEMVTIPAQLHVKLNNAKGIKRVTLLGLAQNIKWAPVSDGIDLSIPESIQKNSRLKQAAGLKIEYK</sequence>
<feature type="site" description="May be important for catalysis" evidence="7">
    <location>
        <position position="321"/>
    </location>
</feature>
<protein>
    <recommendedName>
        <fullName evidence="3">alpha-L-fucosidase</fullName>
        <ecNumber evidence="3">3.2.1.51</ecNumber>
    </recommendedName>
</protein>
<dbReference type="AlphaFoldDB" id="A0A917JCQ3"/>
<dbReference type="InterPro" id="IPR013780">
    <property type="entry name" value="Glyco_hydro_b"/>
</dbReference>
<evidence type="ECO:0000256" key="5">
    <source>
        <dbReference type="ARBA" id="ARBA00022801"/>
    </source>
</evidence>
<evidence type="ECO:0000256" key="3">
    <source>
        <dbReference type="ARBA" id="ARBA00012662"/>
    </source>
</evidence>
<comment type="function">
    <text evidence="1">Alpha-L-fucosidase is responsible for hydrolyzing the alpha-1,6-linked fucose joined to the reducing-end N-acetylglucosamine of the carbohydrate moieties of glycoproteins.</text>
</comment>
<comment type="similarity">
    <text evidence="2">Belongs to the glycosyl hydrolase 29 family.</text>
</comment>
<dbReference type="PIRSF" id="PIRSF001092">
    <property type="entry name" value="Alpha-L-fucosidase"/>
    <property type="match status" value="1"/>
</dbReference>
<dbReference type="Gene3D" id="2.60.40.1180">
    <property type="entry name" value="Golgi alpha-mannosidase II"/>
    <property type="match status" value="1"/>
</dbReference>
<proteinExistence type="inferred from homology"/>
<evidence type="ECO:0000256" key="8">
    <source>
        <dbReference type="SAM" id="SignalP"/>
    </source>
</evidence>
<dbReference type="InterPro" id="IPR057739">
    <property type="entry name" value="Glyco_hydro_29_N"/>
</dbReference>
<dbReference type="InterPro" id="IPR031919">
    <property type="entry name" value="Fucosidase_C"/>
</dbReference>
<feature type="signal peptide" evidence="8">
    <location>
        <begin position="1"/>
        <end position="27"/>
    </location>
</feature>
<feature type="domain" description="Glycoside hydrolase family 29 N-terminal" evidence="9">
    <location>
        <begin position="26"/>
        <end position="388"/>
    </location>
</feature>
<dbReference type="SUPFAM" id="SSF51445">
    <property type="entry name" value="(Trans)glycosidases"/>
    <property type="match status" value="1"/>
</dbReference>
<dbReference type="Proteomes" id="UP000662074">
    <property type="component" value="Unassembled WGS sequence"/>
</dbReference>
<name>A0A917JCQ3_9SPHI</name>
<feature type="domain" description="Alpha-L-fucosidase C-terminal" evidence="10">
    <location>
        <begin position="402"/>
        <end position="486"/>
    </location>
</feature>
<dbReference type="EMBL" id="BMDO01000008">
    <property type="protein sequence ID" value="GGI51686.1"/>
    <property type="molecule type" value="Genomic_DNA"/>
</dbReference>
<feature type="chain" id="PRO_5037586251" description="alpha-L-fucosidase" evidence="8">
    <location>
        <begin position="28"/>
        <end position="488"/>
    </location>
</feature>
<dbReference type="Pfam" id="PF16757">
    <property type="entry name" value="Fucosidase_C"/>
    <property type="match status" value="1"/>
</dbReference>
<dbReference type="GO" id="GO:0016139">
    <property type="term" value="P:glycoside catabolic process"/>
    <property type="evidence" value="ECO:0007669"/>
    <property type="project" value="TreeGrafter"/>
</dbReference>